<dbReference type="AlphaFoldDB" id="A0AA88YRJ4"/>
<keyword evidence="2" id="KW-0479">Metal-binding</keyword>
<comment type="caution">
    <text evidence="4">The sequence shown here is derived from an EMBL/GenBank/DDBJ whole genome shotgun (WGS) entry which is preliminary data.</text>
</comment>
<evidence type="ECO:0000256" key="1">
    <source>
        <dbReference type="PIRSR" id="PIRSR006809-1"/>
    </source>
</evidence>
<dbReference type="Gene3D" id="3.40.50.11060">
    <property type="entry name" value="GTPase HflX, N-terminal domain"/>
    <property type="match status" value="1"/>
</dbReference>
<accession>A0AA88YRJ4</accession>
<evidence type="ECO:0000259" key="3">
    <source>
        <dbReference type="PROSITE" id="PS51705"/>
    </source>
</evidence>
<name>A0AA88YRJ4_PINIB</name>
<keyword evidence="1" id="KW-0547">Nucleotide-binding</keyword>
<feature type="binding site" evidence="1">
    <location>
        <begin position="279"/>
        <end position="282"/>
    </location>
    <ligand>
        <name>GTP</name>
        <dbReference type="ChEBI" id="CHEBI:37565"/>
    </ligand>
</feature>
<dbReference type="FunFam" id="3.40.50.300:FF:000886">
    <property type="entry name" value="Putative GTP-binding protein 6"/>
    <property type="match status" value="1"/>
</dbReference>
<dbReference type="SUPFAM" id="SSF52540">
    <property type="entry name" value="P-loop containing nucleoside triphosphate hydrolases"/>
    <property type="match status" value="1"/>
</dbReference>
<keyword evidence="5" id="KW-1185">Reference proteome</keyword>
<dbReference type="PANTHER" id="PTHR10229">
    <property type="entry name" value="GTP-BINDING PROTEIN HFLX"/>
    <property type="match status" value="1"/>
</dbReference>
<protein>
    <recommendedName>
        <fullName evidence="3">Hflx-type G domain-containing protein</fullName>
    </recommendedName>
</protein>
<gene>
    <name evidence="4" type="ORF">FSP39_024257</name>
</gene>
<dbReference type="PROSITE" id="PS51705">
    <property type="entry name" value="G_HFLX"/>
    <property type="match status" value="1"/>
</dbReference>
<dbReference type="PIRSF" id="PIRSF006809">
    <property type="entry name" value="GTP-binding_hflX_prd"/>
    <property type="match status" value="1"/>
</dbReference>
<organism evidence="4 5">
    <name type="scientific">Pinctada imbricata</name>
    <name type="common">Atlantic pearl-oyster</name>
    <name type="synonym">Pinctada martensii</name>
    <dbReference type="NCBI Taxonomy" id="66713"/>
    <lineage>
        <taxon>Eukaryota</taxon>
        <taxon>Metazoa</taxon>
        <taxon>Spiralia</taxon>
        <taxon>Lophotrochozoa</taxon>
        <taxon>Mollusca</taxon>
        <taxon>Bivalvia</taxon>
        <taxon>Autobranchia</taxon>
        <taxon>Pteriomorphia</taxon>
        <taxon>Pterioida</taxon>
        <taxon>Pterioidea</taxon>
        <taxon>Pteriidae</taxon>
        <taxon>Pinctada</taxon>
    </lineage>
</organism>
<keyword evidence="2" id="KW-0460">Magnesium</keyword>
<sequence length="351" mass="39772">MQMIYPVGENRQFIFGKRQMTELTGFIRVNRQKITAVFLNVDILKINQLALFKNTWRVPVFDRYSIVLQIFKEHANTKIAKIQVALAELPYLSSGTAGGGHTPYKAQPACMAKIATYNHVQQIFEHDRRERKLRAALEKLKQHRNLLWNKRQRKDVPTIAIVGYTNSGKTTLIKALTGDERVEPCNQLFATLDVTVHAGRLDNHMTVLFIDTIGFISNLPMDLLSVFSATLQDALLADVILHVRDISHPDSEAQYANVMSTLRNILPPEKMENVVVVCNKTDLIGDPSNEKGSDNEDMFISAVTGLGLDDLKNKLQTSLLQSCDLLEKKFRVPFDGEHLRYNFNNPFNTCT</sequence>
<evidence type="ECO:0000313" key="5">
    <source>
        <dbReference type="Proteomes" id="UP001186944"/>
    </source>
</evidence>
<dbReference type="CDD" id="cd01878">
    <property type="entry name" value="HflX"/>
    <property type="match status" value="1"/>
</dbReference>
<feature type="binding site" evidence="2">
    <location>
        <position position="170"/>
    </location>
    <ligand>
        <name>Mg(2+)</name>
        <dbReference type="ChEBI" id="CHEBI:18420"/>
    </ligand>
</feature>
<dbReference type="GO" id="GO:0005737">
    <property type="term" value="C:cytoplasm"/>
    <property type="evidence" value="ECO:0007669"/>
    <property type="project" value="TreeGrafter"/>
</dbReference>
<dbReference type="InterPro" id="IPR042108">
    <property type="entry name" value="GTPase_HflX_N_sf"/>
</dbReference>
<feature type="binding site" evidence="1">
    <location>
        <begin position="189"/>
        <end position="193"/>
    </location>
    <ligand>
        <name>GTP</name>
        <dbReference type="ChEBI" id="CHEBI:37565"/>
    </ligand>
</feature>
<proteinExistence type="predicted"/>
<feature type="binding site" evidence="1">
    <location>
        <begin position="211"/>
        <end position="214"/>
    </location>
    <ligand>
        <name>GTP</name>
        <dbReference type="ChEBI" id="CHEBI:37565"/>
    </ligand>
</feature>
<dbReference type="GO" id="GO:0046872">
    <property type="term" value="F:metal ion binding"/>
    <property type="evidence" value="ECO:0007669"/>
    <property type="project" value="UniProtKB-KW"/>
</dbReference>
<dbReference type="Gene3D" id="3.40.50.300">
    <property type="entry name" value="P-loop containing nucleotide triphosphate hydrolases"/>
    <property type="match status" value="1"/>
</dbReference>
<keyword evidence="1" id="KW-0342">GTP-binding</keyword>
<dbReference type="GO" id="GO:0005525">
    <property type="term" value="F:GTP binding"/>
    <property type="evidence" value="ECO:0007669"/>
    <property type="project" value="UniProtKB-KW"/>
</dbReference>
<dbReference type="InterPro" id="IPR006073">
    <property type="entry name" value="GTP-bd"/>
</dbReference>
<dbReference type="InterPro" id="IPR027417">
    <property type="entry name" value="P-loop_NTPase"/>
</dbReference>
<comment type="cofactor">
    <cofactor evidence="2">
        <name>Mg(2+)</name>
        <dbReference type="ChEBI" id="CHEBI:18420"/>
    </cofactor>
</comment>
<feature type="binding site" evidence="1">
    <location>
        <begin position="163"/>
        <end position="170"/>
    </location>
    <ligand>
        <name>GTP</name>
        <dbReference type="ChEBI" id="CHEBI:37565"/>
    </ligand>
</feature>
<evidence type="ECO:0000313" key="4">
    <source>
        <dbReference type="EMBL" id="KAK3104079.1"/>
    </source>
</evidence>
<dbReference type="Proteomes" id="UP001186944">
    <property type="component" value="Unassembled WGS sequence"/>
</dbReference>
<dbReference type="Pfam" id="PF01926">
    <property type="entry name" value="MMR_HSR1"/>
    <property type="match status" value="1"/>
</dbReference>
<dbReference type="GO" id="GO:0043022">
    <property type="term" value="F:ribosome binding"/>
    <property type="evidence" value="ECO:0007669"/>
    <property type="project" value="TreeGrafter"/>
</dbReference>
<reference evidence="4" key="1">
    <citation type="submission" date="2019-08" db="EMBL/GenBank/DDBJ databases">
        <title>The improved chromosome-level genome for the pearl oyster Pinctada fucata martensii using PacBio sequencing and Hi-C.</title>
        <authorList>
            <person name="Zheng Z."/>
        </authorList>
    </citation>
    <scope>NUCLEOTIDE SEQUENCE</scope>
    <source>
        <strain evidence="4">ZZ-2019</strain>
        <tissue evidence="4">Adductor muscle</tissue>
    </source>
</reference>
<dbReference type="EMBL" id="VSWD01000005">
    <property type="protein sequence ID" value="KAK3104079.1"/>
    <property type="molecule type" value="Genomic_DNA"/>
</dbReference>
<feature type="domain" description="Hflx-type G" evidence="3">
    <location>
        <begin position="157"/>
        <end position="323"/>
    </location>
</feature>
<dbReference type="InterPro" id="IPR030394">
    <property type="entry name" value="G_HFLX_dom"/>
</dbReference>
<dbReference type="PANTHER" id="PTHR10229:SF0">
    <property type="entry name" value="GTP-BINDING PROTEIN 6-RELATED"/>
    <property type="match status" value="1"/>
</dbReference>
<feature type="binding site" evidence="2">
    <location>
        <position position="191"/>
    </location>
    <ligand>
        <name>Mg(2+)</name>
        <dbReference type="ChEBI" id="CHEBI:18420"/>
    </ligand>
</feature>
<evidence type="ECO:0000256" key="2">
    <source>
        <dbReference type="PIRSR" id="PIRSR006809-2"/>
    </source>
</evidence>
<dbReference type="InterPro" id="IPR016496">
    <property type="entry name" value="GTPase_HflX"/>
</dbReference>